<evidence type="ECO:0000256" key="3">
    <source>
        <dbReference type="ARBA" id="ARBA00022842"/>
    </source>
</evidence>
<keyword evidence="2" id="KW-0479">Metal-binding</keyword>
<dbReference type="NCBIfam" id="TIGR01928">
    <property type="entry name" value="menC_lowGC_arch"/>
    <property type="match status" value="1"/>
</dbReference>
<evidence type="ECO:0000256" key="4">
    <source>
        <dbReference type="ARBA" id="ARBA00023239"/>
    </source>
</evidence>
<keyword evidence="4" id="KW-0456">Lyase</keyword>
<dbReference type="InterPro" id="IPR013341">
    <property type="entry name" value="Mandelate_racemase_N_dom"/>
</dbReference>
<evidence type="ECO:0000256" key="2">
    <source>
        <dbReference type="ARBA" id="ARBA00022723"/>
    </source>
</evidence>
<feature type="domain" description="Mandelate racemase/muconate lactonizing enzyme C-terminal" evidence="7">
    <location>
        <begin position="151"/>
        <end position="243"/>
    </location>
</feature>
<dbReference type="SUPFAM" id="SSF54826">
    <property type="entry name" value="Enolase N-terminal domain-like"/>
    <property type="match status" value="1"/>
</dbReference>
<dbReference type="Gene3D" id="3.30.390.10">
    <property type="entry name" value="Enolase-like, N-terminal domain"/>
    <property type="match status" value="1"/>
</dbReference>
<gene>
    <name evidence="8" type="primary">menC</name>
    <name evidence="8" type="ORF">GCM10009777_05790</name>
</gene>
<dbReference type="SFLD" id="SFLDS00001">
    <property type="entry name" value="Enolase"/>
    <property type="match status" value="1"/>
</dbReference>
<dbReference type="PANTHER" id="PTHR48073">
    <property type="entry name" value="O-SUCCINYLBENZOATE SYNTHASE-RELATED"/>
    <property type="match status" value="1"/>
</dbReference>
<dbReference type="Gene3D" id="3.20.20.120">
    <property type="entry name" value="Enolase-like C-terminal domain"/>
    <property type="match status" value="1"/>
</dbReference>
<evidence type="ECO:0000259" key="7">
    <source>
        <dbReference type="SMART" id="SM00922"/>
    </source>
</evidence>
<evidence type="ECO:0000313" key="9">
    <source>
        <dbReference type="Proteomes" id="UP001500326"/>
    </source>
</evidence>
<dbReference type="PANTHER" id="PTHR48073:SF5">
    <property type="entry name" value="O-SUCCINYLBENZOATE SYNTHASE"/>
    <property type="match status" value="1"/>
</dbReference>
<name>A0ABP5DB16_9MICO</name>
<protein>
    <recommendedName>
        <fullName evidence="5 6">o-succinylbenzoate synthase</fullName>
        <ecNumber evidence="5 6">4.2.1.113</ecNumber>
    </recommendedName>
</protein>
<dbReference type="Pfam" id="PF02746">
    <property type="entry name" value="MR_MLE_N"/>
    <property type="match status" value="1"/>
</dbReference>
<dbReference type="SFLD" id="SFLDG00180">
    <property type="entry name" value="muconate_cycloisomerase"/>
    <property type="match status" value="1"/>
</dbReference>
<dbReference type="SUPFAM" id="SSF51604">
    <property type="entry name" value="Enolase C-terminal domain-like"/>
    <property type="match status" value="1"/>
</dbReference>
<proteinExistence type="predicted"/>
<evidence type="ECO:0000256" key="1">
    <source>
        <dbReference type="ARBA" id="ARBA00001968"/>
    </source>
</evidence>
<dbReference type="SFLD" id="SFLDF00009">
    <property type="entry name" value="o-succinylbenzoate_synthase"/>
    <property type="match status" value="1"/>
</dbReference>
<keyword evidence="3" id="KW-0460">Magnesium</keyword>
<dbReference type="Pfam" id="PF13378">
    <property type="entry name" value="MR_MLE_C"/>
    <property type="match status" value="1"/>
</dbReference>
<dbReference type="RefSeq" id="WP_344058347.1">
    <property type="nucleotide sequence ID" value="NZ_BAAAOH010000001.1"/>
</dbReference>
<dbReference type="Proteomes" id="UP001500326">
    <property type="component" value="Unassembled WGS sequence"/>
</dbReference>
<dbReference type="SMART" id="SM00922">
    <property type="entry name" value="MR_MLE"/>
    <property type="match status" value="1"/>
</dbReference>
<comment type="caution">
    <text evidence="8">The sequence shown here is derived from an EMBL/GenBank/DDBJ whole genome shotgun (WGS) entry which is preliminary data.</text>
</comment>
<dbReference type="InterPro" id="IPR029065">
    <property type="entry name" value="Enolase_C-like"/>
</dbReference>
<keyword evidence="9" id="KW-1185">Reference proteome</keyword>
<reference evidence="9" key="1">
    <citation type="journal article" date="2019" name="Int. J. Syst. Evol. Microbiol.">
        <title>The Global Catalogue of Microorganisms (GCM) 10K type strain sequencing project: providing services to taxonomists for standard genome sequencing and annotation.</title>
        <authorList>
            <consortium name="The Broad Institute Genomics Platform"/>
            <consortium name="The Broad Institute Genome Sequencing Center for Infectious Disease"/>
            <person name="Wu L."/>
            <person name="Ma J."/>
        </authorList>
    </citation>
    <scope>NUCLEOTIDE SEQUENCE [LARGE SCALE GENOMIC DNA]</scope>
    <source>
        <strain evidence="9">JCM 14902</strain>
    </source>
</reference>
<dbReference type="InterPro" id="IPR036849">
    <property type="entry name" value="Enolase-like_C_sf"/>
</dbReference>
<sequence>MPIVRPTAPVALDGFELRVLRIPLVSPFTTSFGTETVREVIIVRALTADGDGWGEIVTGEAPLYSSEYTQGAWDAASRWLIPALLETPRIAAEDVSRILEPFKGHRMAKAGVELAVLDAALRAEGRPLAAYLGAERDRVPSGVSVGIQSDPARLVEVVRGYLDEGYVRIKLKIKPGRDIADTAAVREAFGDIPLQVDANSAYTLADIETLAGLDPFDLLLIEQPLQEDDIVDHATLARRVRTPICLDESIVSLKAATDALALGSTSVINIKAGRVGGYLEAVAIHDLCREAGIPVWCGGMVETGIGRAANAALAALPGFTLPGDVSASSRFYHRDIVTEPAVLEDGHVRVPTGPGIGVDIDHAALEEFTVARETVRR</sequence>
<organism evidence="8 9">
    <name type="scientific">Microbacterium pumilum</name>
    <dbReference type="NCBI Taxonomy" id="344165"/>
    <lineage>
        <taxon>Bacteria</taxon>
        <taxon>Bacillati</taxon>
        <taxon>Actinomycetota</taxon>
        <taxon>Actinomycetes</taxon>
        <taxon>Micrococcales</taxon>
        <taxon>Microbacteriaceae</taxon>
        <taxon>Microbacterium</taxon>
    </lineage>
</organism>
<dbReference type="CDD" id="cd03317">
    <property type="entry name" value="NAAAR"/>
    <property type="match status" value="1"/>
</dbReference>
<evidence type="ECO:0000256" key="6">
    <source>
        <dbReference type="NCBIfam" id="TIGR01928"/>
    </source>
</evidence>
<evidence type="ECO:0000256" key="5">
    <source>
        <dbReference type="ARBA" id="ARBA00029491"/>
    </source>
</evidence>
<evidence type="ECO:0000313" key="8">
    <source>
        <dbReference type="EMBL" id="GAA1975730.1"/>
    </source>
</evidence>
<dbReference type="EMBL" id="BAAAOH010000001">
    <property type="protein sequence ID" value="GAA1975730.1"/>
    <property type="molecule type" value="Genomic_DNA"/>
</dbReference>
<dbReference type="EC" id="4.2.1.113" evidence="5 6"/>
<dbReference type="InterPro" id="IPR010197">
    <property type="entry name" value="OSBS/NAAAR"/>
</dbReference>
<comment type="cofactor">
    <cofactor evidence="1">
        <name>a divalent metal cation</name>
        <dbReference type="ChEBI" id="CHEBI:60240"/>
    </cofactor>
</comment>
<accession>A0ABP5DB16</accession>
<dbReference type="InterPro" id="IPR013342">
    <property type="entry name" value="Mandelate_racemase_C"/>
</dbReference>
<dbReference type="InterPro" id="IPR029017">
    <property type="entry name" value="Enolase-like_N"/>
</dbReference>